<organism evidence="10 11">
    <name type="scientific">Candidatus Chaera renei</name>
    <dbReference type="NCBI Taxonomy" id="2506947"/>
    <lineage>
        <taxon>Bacteria</taxon>
        <taxon>Candidatus Saccharimonadota</taxon>
        <taxon>Candidatus Saccharimonadia</taxon>
        <taxon>Candidatus Saccharimonadales</taxon>
        <taxon>Candidatus Saccharimonadaceae</taxon>
        <taxon>Candidatus Chaera</taxon>
    </lineage>
</organism>
<keyword evidence="3" id="KW-0808">Transferase</keyword>
<dbReference type="InterPro" id="IPR001173">
    <property type="entry name" value="Glyco_trans_2-like"/>
</dbReference>
<evidence type="ECO:0000256" key="4">
    <source>
        <dbReference type="ARBA" id="ARBA00022692"/>
    </source>
</evidence>
<proteinExistence type="predicted"/>
<comment type="caution">
    <text evidence="10">The sequence shown here is derived from an EMBL/GenBank/DDBJ whole genome shotgun (WGS) entry which is preliminary data.</text>
</comment>
<name>A0A4Q0AIB8_9BACT</name>
<keyword evidence="5" id="KW-0448">Lipopolysaccharide biosynthesis</keyword>
<feature type="transmembrane region" description="Helical" evidence="8">
    <location>
        <begin position="268"/>
        <end position="295"/>
    </location>
</feature>
<dbReference type="PANTHER" id="PTHR48090:SF3">
    <property type="entry name" value="UNDECAPRENYL-PHOSPHATE 4-DEOXY-4-FORMAMIDO-L-ARABINOSE TRANSFERASE"/>
    <property type="match status" value="1"/>
</dbReference>
<dbReference type="SUPFAM" id="SSF53448">
    <property type="entry name" value="Nucleotide-diphospho-sugar transferases"/>
    <property type="match status" value="1"/>
</dbReference>
<evidence type="ECO:0000256" key="1">
    <source>
        <dbReference type="ARBA" id="ARBA00022475"/>
    </source>
</evidence>
<keyword evidence="1" id="KW-1003">Cell membrane</keyword>
<keyword evidence="11" id="KW-1185">Reference proteome</keyword>
<sequence>MKQLVSVVIPIYNEQDGLARFYLKLNQALGRLGKYRFELIFVNDGSQDDSAEVIRRLAAKDRRVRLLQLVRNFGKEIATTAGLHYAAGEAIILIDADGQHPVSLLPKMLKKWQNGARLVIGVRRDRLPAGRLFKGMLPRLFYRLLGRSSDAAIVPGSTDFRLLDKSVKRVFSKLKERRRMTRGLIDWLGFTPEYIAFTPAARLSGKPSYSGAKRLKLALDGFVSLSLAPLYFAAWAGLVITGGSALAILLLLIEQTLLGDPWQLKVGLAGFAVLLVLLLAGLLLVSQGILAAYLAHIHTETQNRPLYVIDSANSIRLNQRKRNEAATAGGTEA</sequence>
<dbReference type="AlphaFoldDB" id="A0A4Q0AIB8"/>
<dbReference type="GO" id="GO:0016757">
    <property type="term" value="F:glycosyltransferase activity"/>
    <property type="evidence" value="ECO:0007669"/>
    <property type="project" value="UniProtKB-KW"/>
</dbReference>
<evidence type="ECO:0000256" key="7">
    <source>
        <dbReference type="ARBA" id="ARBA00023136"/>
    </source>
</evidence>
<evidence type="ECO:0000256" key="5">
    <source>
        <dbReference type="ARBA" id="ARBA00022985"/>
    </source>
</evidence>
<evidence type="ECO:0000256" key="6">
    <source>
        <dbReference type="ARBA" id="ARBA00022989"/>
    </source>
</evidence>
<accession>A0A4Q0AIB8</accession>
<dbReference type="EMBL" id="SCKW01000027">
    <property type="protein sequence ID" value="RWZ78951.1"/>
    <property type="molecule type" value="Genomic_DNA"/>
</dbReference>
<keyword evidence="6 8" id="KW-1133">Transmembrane helix</keyword>
<feature type="transmembrane region" description="Helical" evidence="8">
    <location>
        <begin position="222"/>
        <end position="253"/>
    </location>
</feature>
<dbReference type="Proteomes" id="UP000289269">
    <property type="component" value="Unassembled WGS sequence"/>
</dbReference>
<dbReference type="GO" id="GO:0009103">
    <property type="term" value="P:lipopolysaccharide biosynthetic process"/>
    <property type="evidence" value="ECO:0007669"/>
    <property type="project" value="UniProtKB-KW"/>
</dbReference>
<dbReference type="Gene3D" id="3.90.550.10">
    <property type="entry name" value="Spore Coat Polysaccharide Biosynthesis Protein SpsA, Chain A"/>
    <property type="match status" value="1"/>
</dbReference>
<keyword evidence="2" id="KW-0328">Glycosyltransferase</keyword>
<feature type="domain" description="Glycosyltransferase 2-like" evidence="9">
    <location>
        <begin position="6"/>
        <end position="166"/>
    </location>
</feature>
<dbReference type="PANTHER" id="PTHR48090">
    <property type="entry name" value="UNDECAPRENYL-PHOSPHATE 4-DEOXY-4-FORMAMIDO-L-ARABINOSE TRANSFERASE-RELATED"/>
    <property type="match status" value="1"/>
</dbReference>
<evidence type="ECO:0000313" key="10">
    <source>
        <dbReference type="EMBL" id="RWZ78951.1"/>
    </source>
</evidence>
<evidence type="ECO:0000256" key="2">
    <source>
        <dbReference type="ARBA" id="ARBA00022676"/>
    </source>
</evidence>
<gene>
    <name evidence="10" type="ORF">EOT04_02660</name>
</gene>
<evidence type="ECO:0000256" key="8">
    <source>
        <dbReference type="SAM" id="Phobius"/>
    </source>
</evidence>
<dbReference type="InterPro" id="IPR029044">
    <property type="entry name" value="Nucleotide-diphossugar_trans"/>
</dbReference>
<evidence type="ECO:0000313" key="11">
    <source>
        <dbReference type="Proteomes" id="UP000289269"/>
    </source>
</evidence>
<dbReference type="GO" id="GO:0005886">
    <property type="term" value="C:plasma membrane"/>
    <property type="evidence" value="ECO:0007669"/>
    <property type="project" value="TreeGrafter"/>
</dbReference>
<keyword evidence="7 8" id="KW-0472">Membrane</keyword>
<evidence type="ECO:0000259" key="9">
    <source>
        <dbReference type="Pfam" id="PF00535"/>
    </source>
</evidence>
<keyword evidence="4 8" id="KW-0812">Transmembrane</keyword>
<dbReference type="InterPro" id="IPR050256">
    <property type="entry name" value="Glycosyltransferase_2"/>
</dbReference>
<reference evidence="10" key="1">
    <citation type="submission" date="2019-01" db="EMBL/GenBank/DDBJ databases">
        <title>Genomic signatures and co-occurrence patterns of the ultra-small Saccharimodia (Patescibacteria phylum) suggest a symbiotic lifestyle.</title>
        <authorList>
            <person name="Lemos L."/>
            <person name="Medeiros J."/>
            <person name="Andreote F."/>
            <person name="Fernandes G."/>
            <person name="Varani A."/>
            <person name="Oliveira G."/>
            <person name="Pylro V."/>
        </authorList>
    </citation>
    <scope>NUCLEOTIDE SEQUENCE [LARGE SCALE GENOMIC DNA]</scope>
    <source>
        <strain evidence="10">AMD01</strain>
    </source>
</reference>
<dbReference type="Pfam" id="PF00535">
    <property type="entry name" value="Glycos_transf_2"/>
    <property type="match status" value="1"/>
</dbReference>
<protein>
    <submittedName>
        <fullName evidence="10">Glycosyltransferase</fullName>
    </submittedName>
</protein>
<dbReference type="CDD" id="cd04187">
    <property type="entry name" value="DPM1_like_bac"/>
    <property type="match status" value="1"/>
</dbReference>
<evidence type="ECO:0000256" key="3">
    <source>
        <dbReference type="ARBA" id="ARBA00022679"/>
    </source>
</evidence>